<protein>
    <submittedName>
        <fullName evidence="2">Uncharacterized protein</fullName>
    </submittedName>
</protein>
<evidence type="ECO:0000256" key="1">
    <source>
        <dbReference type="SAM" id="MobiDB-lite"/>
    </source>
</evidence>
<feature type="region of interest" description="Disordered" evidence="1">
    <location>
        <begin position="1"/>
        <end position="23"/>
    </location>
</feature>
<dbReference type="Proteomes" id="UP000664940">
    <property type="component" value="Unassembled WGS sequence"/>
</dbReference>
<accession>A0A834DLX4</accession>
<gene>
    <name evidence="2" type="ORF">HJG60_008192</name>
</gene>
<organism evidence="2 3">
    <name type="scientific">Phyllostomus discolor</name>
    <name type="common">pale spear-nosed bat</name>
    <dbReference type="NCBI Taxonomy" id="89673"/>
    <lineage>
        <taxon>Eukaryota</taxon>
        <taxon>Metazoa</taxon>
        <taxon>Chordata</taxon>
        <taxon>Craniata</taxon>
        <taxon>Vertebrata</taxon>
        <taxon>Euteleostomi</taxon>
        <taxon>Mammalia</taxon>
        <taxon>Eutheria</taxon>
        <taxon>Laurasiatheria</taxon>
        <taxon>Chiroptera</taxon>
        <taxon>Yangochiroptera</taxon>
        <taxon>Phyllostomidae</taxon>
        <taxon>Phyllostominae</taxon>
        <taxon>Phyllostomus</taxon>
    </lineage>
</organism>
<feature type="region of interest" description="Disordered" evidence="1">
    <location>
        <begin position="115"/>
        <end position="140"/>
    </location>
</feature>
<reference evidence="2 3" key="1">
    <citation type="journal article" date="2020" name="Nature">
        <title>Six reference-quality genomes reveal evolution of bat adaptations.</title>
        <authorList>
            <person name="Jebb D."/>
            <person name="Huang Z."/>
            <person name="Pippel M."/>
            <person name="Hughes G.M."/>
            <person name="Lavrichenko K."/>
            <person name="Devanna P."/>
            <person name="Winkler S."/>
            <person name="Jermiin L.S."/>
            <person name="Skirmuntt E.C."/>
            <person name="Katzourakis A."/>
            <person name="Burkitt-Gray L."/>
            <person name="Ray D.A."/>
            <person name="Sullivan K.A.M."/>
            <person name="Roscito J.G."/>
            <person name="Kirilenko B.M."/>
            <person name="Davalos L.M."/>
            <person name="Corthals A.P."/>
            <person name="Power M.L."/>
            <person name="Jones G."/>
            <person name="Ransome R.D."/>
            <person name="Dechmann D.K.N."/>
            <person name="Locatelli A.G."/>
            <person name="Puechmaille S.J."/>
            <person name="Fedrigo O."/>
            <person name="Jarvis E.D."/>
            <person name="Hiller M."/>
            <person name="Vernes S.C."/>
            <person name="Myers E.W."/>
            <person name="Teeling E.C."/>
        </authorList>
    </citation>
    <scope>NUCLEOTIDE SEQUENCE [LARGE SCALE GENOMIC DNA]</scope>
    <source>
        <strain evidence="2">Bat1K_MPI-CBG_1</strain>
    </source>
</reference>
<name>A0A834DLX4_9CHIR</name>
<dbReference type="EMBL" id="JABVXQ010000010">
    <property type="protein sequence ID" value="KAF6088345.1"/>
    <property type="molecule type" value="Genomic_DNA"/>
</dbReference>
<sequence>MPSAANVSPFRPEEPHVGAARSHVSAPPAQASVPVGLCLSYIGNTLPSLPDKLLLVRQGPGRSVAHSCSSYFLRSSVPPFVTSNVWSGFVSVFVDADHCGEKMSLSRDDTIKTVVPKGAGGASAGPGRSDDAEAVPRTVL</sequence>
<proteinExistence type="predicted"/>
<dbReference type="AlphaFoldDB" id="A0A834DLX4"/>
<evidence type="ECO:0000313" key="3">
    <source>
        <dbReference type="Proteomes" id="UP000664940"/>
    </source>
</evidence>
<evidence type="ECO:0000313" key="2">
    <source>
        <dbReference type="EMBL" id="KAF6088345.1"/>
    </source>
</evidence>
<comment type="caution">
    <text evidence="2">The sequence shown here is derived from an EMBL/GenBank/DDBJ whole genome shotgun (WGS) entry which is preliminary data.</text>
</comment>